<evidence type="ECO:0000256" key="2">
    <source>
        <dbReference type="ARBA" id="ARBA00022692"/>
    </source>
</evidence>
<dbReference type="InterPro" id="IPR003388">
    <property type="entry name" value="Reticulon"/>
</dbReference>
<reference evidence="7" key="1">
    <citation type="submission" date="2015-06" db="UniProtKB">
        <authorList>
            <consortium name="EnsemblPlants"/>
        </authorList>
    </citation>
    <scope>IDENTIFICATION</scope>
</reference>
<protein>
    <recommendedName>
        <fullName evidence="6">Reticulon-like protein</fullName>
    </recommendedName>
</protein>
<evidence type="ECO:0000256" key="4">
    <source>
        <dbReference type="ARBA" id="ARBA00022989"/>
    </source>
</evidence>
<feature type="transmembrane region" description="Helical" evidence="6">
    <location>
        <begin position="124"/>
        <end position="154"/>
    </location>
</feature>
<dbReference type="PROSITE" id="PS50845">
    <property type="entry name" value="RETICULON"/>
    <property type="match status" value="1"/>
</dbReference>
<keyword evidence="2 6" id="KW-0812">Transmembrane</keyword>
<evidence type="ECO:0000313" key="7">
    <source>
        <dbReference type="EnsemblPlants" id="EMT08851"/>
    </source>
</evidence>
<proteinExistence type="predicted"/>
<name>M8B4F3_AEGTA</name>
<dbReference type="EnsemblPlants" id="EMT08851">
    <property type="protein sequence ID" value="EMT08851"/>
    <property type="gene ID" value="F775_26632"/>
</dbReference>
<dbReference type="AlphaFoldDB" id="M8B4F3"/>
<evidence type="ECO:0000256" key="1">
    <source>
        <dbReference type="ARBA" id="ARBA00004477"/>
    </source>
</evidence>
<evidence type="ECO:0000256" key="6">
    <source>
        <dbReference type="RuleBase" id="RU363132"/>
    </source>
</evidence>
<keyword evidence="4 6" id="KW-1133">Transmembrane helix</keyword>
<evidence type="ECO:0000256" key="5">
    <source>
        <dbReference type="ARBA" id="ARBA00023136"/>
    </source>
</evidence>
<accession>M8B4F3</accession>
<evidence type="ECO:0000256" key="3">
    <source>
        <dbReference type="ARBA" id="ARBA00022824"/>
    </source>
</evidence>
<keyword evidence="5 6" id="KW-0472">Membrane</keyword>
<feature type="transmembrane region" description="Helical" evidence="6">
    <location>
        <begin position="45"/>
        <end position="68"/>
    </location>
</feature>
<keyword evidence="3 6" id="KW-0256">Endoplasmic reticulum</keyword>
<dbReference type="PANTHER" id="PTHR10994">
    <property type="entry name" value="RETICULON"/>
    <property type="match status" value="1"/>
</dbReference>
<dbReference type="Pfam" id="PF02453">
    <property type="entry name" value="Reticulon"/>
    <property type="match status" value="1"/>
</dbReference>
<dbReference type="GO" id="GO:0009617">
    <property type="term" value="P:response to bacterium"/>
    <property type="evidence" value="ECO:0007669"/>
    <property type="project" value="InterPro"/>
</dbReference>
<dbReference type="GO" id="GO:0005789">
    <property type="term" value="C:endoplasmic reticulum membrane"/>
    <property type="evidence" value="ECO:0007669"/>
    <property type="project" value="UniProtKB-SubCell"/>
</dbReference>
<sequence length="227" mass="24937">MATHHRPLHALLGGGAADLLLWRRRNASAAAVAGASVVWFLFERAGYSLASVLSSAVLLLVVILFFWAKSASLLNRPLPPVPNLEVSDVVVEKAVVRALVWVNKVLAVAHDIAIKRDRTVFIQVIMALWVVSCIGMLFNFFTLIYIGVLLALLVPPVYERHQDVIDEKLTVSVEFVECLLDLKFGQSLKIPGRCYQRAIILLQKCLLRCIADGMGGEATRVVVGPRG</sequence>
<organism evidence="7">
    <name type="scientific">Aegilops tauschii</name>
    <name type="common">Tausch's goatgrass</name>
    <name type="synonym">Aegilops squarrosa</name>
    <dbReference type="NCBI Taxonomy" id="37682"/>
    <lineage>
        <taxon>Eukaryota</taxon>
        <taxon>Viridiplantae</taxon>
        <taxon>Streptophyta</taxon>
        <taxon>Embryophyta</taxon>
        <taxon>Tracheophyta</taxon>
        <taxon>Spermatophyta</taxon>
        <taxon>Magnoliopsida</taxon>
        <taxon>Liliopsida</taxon>
        <taxon>Poales</taxon>
        <taxon>Poaceae</taxon>
        <taxon>BOP clade</taxon>
        <taxon>Pooideae</taxon>
        <taxon>Triticodae</taxon>
        <taxon>Triticeae</taxon>
        <taxon>Triticinae</taxon>
        <taxon>Aegilops</taxon>
    </lineage>
</organism>
<dbReference type="InterPro" id="IPR045064">
    <property type="entry name" value="Reticulon-like"/>
</dbReference>
<dbReference type="PANTHER" id="PTHR10994:SF154">
    <property type="entry name" value="RETICULON-LIKE PROTEIN B11"/>
    <property type="match status" value="1"/>
</dbReference>
<comment type="subcellular location">
    <subcellularLocation>
        <location evidence="1 6">Endoplasmic reticulum membrane</location>
        <topology evidence="1 6">Multi-pass membrane protein</topology>
    </subcellularLocation>
</comment>